<accession>A0A1N7J8I4</accession>
<dbReference type="PROSITE" id="PS50042">
    <property type="entry name" value="CNMP_BINDING_3"/>
    <property type="match status" value="1"/>
</dbReference>
<keyword evidence="3" id="KW-1185">Reference proteome</keyword>
<dbReference type="Gene3D" id="3.10.580.10">
    <property type="entry name" value="CBS-domain"/>
    <property type="match status" value="1"/>
</dbReference>
<dbReference type="SUPFAM" id="SSF51206">
    <property type="entry name" value="cAMP-binding domain-like"/>
    <property type="match status" value="1"/>
</dbReference>
<reference evidence="3" key="1">
    <citation type="submission" date="2017-01" db="EMBL/GenBank/DDBJ databases">
        <authorList>
            <person name="Varghese N."/>
            <person name="Submissions S."/>
        </authorList>
    </citation>
    <scope>NUCLEOTIDE SEQUENCE [LARGE SCALE GENOMIC DNA]</scope>
    <source>
        <strain evidence="3">DSM 24913</strain>
    </source>
</reference>
<proteinExistence type="predicted"/>
<dbReference type="GO" id="GO:0015095">
    <property type="term" value="F:magnesium ion transmembrane transporter activity"/>
    <property type="evidence" value="ECO:0007669"/>
    <property type="project" value="InterPro"/>
</dbReference>
<name>A0A1N7J8I4_9GAMM</name>
<dbReference type="Pfam" id="PF00027">
    <property type="entry name" value="cNMP_binding"/>
    <property type="match status" value="1"/>
</dbReference>
<dbReference type="Pfam" id="PF10335">
    <property type="entry name" value="DUF294_C"/>
    <property type="match status" value="1"/>
</dbReference>
<dbReference type="PANTHER" id="PTHR43773:SF1">
    <property type="entry name" value="MAGNESIUM TRANSPORTER MGTE"/>
    <property type="match status" value="1"/>
</dbReference>
<dbReference type="CDD" id="cd05401">
    <property type="entry name" value="NT_GlnE_GlnD_like"/>
    <property type="match status" value="1"/>
</dbReference>
<dbReference type="CDD" id="cd00038">
    <property type="entry name" value="CAP_ED"/>
    <property type="match status" value="1"/>
</dbReference>
<dbReference type="InterPro" id="IPR005105">
    <property type="entry name" value="GlnD_Uridyltrans_N"/>
</dbReference>
<dbReference type="STRING" id="484498.SAMN05421686_101474"/>
<protein>
    <submittedName>
        <fullName evidence="2">CBS domain-containing protein</fullName>
    </submittedName>
</protein>
<gene>
    <name evidence="2" type="ORF">SAMN05421686_101474</name>
</gene>
<dbReference type="PANTHER" id="PTHR43773">
    <property type="entry name" value="MAGNESIUM TRANSPORTER MGTE"/>
    <property type="match status" value="1"/>
</dbReference>
<dbReference type="InterPro" id="IPR000595">
    <property type="entry name" value="cNMP-bd_dom"/>
</dbReference>
<dbReference type="InterPro" id="IPR018821">
    <property type="entry name" value="DUF294_put_nucleoTrafse_sb-bd"/>
</dbReference>
<evidence type="ECO:0000313" key="3">
    <source>
        <dbReference type="Proteomes" id="UP000185639"/>
    </source>
</evidence>
<dbReference type="InterPro" id="IPR018490">
    <property type="entry name" value="cNMP-bd_dom_sf"/>
</dbReference>
<dbReference type="Pfam" id="PF00571">
    <property type="entry name" value="CBS"/>
    <property type="match status" value="2"/>
</dbReference>
<dbReference type="Pfam" id="PF03445">
    <property type="entry name" value="DUF294"/>
    <property type="match status" value="1"/>
</dbReference>
<dbReference type="InterPro" id="IPR006669">
    <property type="entry name" value="MgtE_transporter"/>
</dbReference>
<dbReference type="Gene3D" id="2.60.120.10">
    <property type="entry name" value="Jelly Rolls"/>
    <property type="match status" value="1"/>
</dbReference>
<feature type="domain" description="Cyclic nucleotide-binding" evidence="1">
    <location>
        <begin position="11"/>
        <end position="92"/>
    </location>
</feature>
<evidence type="ECO:0000259" key="1">
    <source>
        <dbReference type="PROSITE" id="PS50042"/>
    </source>
</evidence>
<dbReference type="AlphaFoldDB" id="A0A1N7J8I4"/>
<dbReference type="OrthoDB" id="9808528at2"/>
<dbReference type="InterPro" id="IPR000644">
    <property type="entry name" value="CBS_dom"/>
</dbReference>
<evidence type="ECO:0000313" key="2">
    <source>
        <dbReference type="EMBL" id="SIS45640.1"/>
    </source>
</evidence>
<dbReference type="EMBL" id="FTOH01000001">
    <property type="protein sequence ID" value="SIS45640.1"/>
    <property type="molecule type" value="Genomic_DNA"/>
</dbReference>
<dbReference type="SMART" id="SM00116">
    <property type="entry name" value="CBS"/>
    <property type="match status" value="2"/>
</dbReference>
<dbReference type="InterPro" id="IPR046342">
    <property type="entry name" value="CBS_dom_sf"/>
</dbReference>
<organism evidence="2 3">
    <name type="scientific">Thalassolituus maritimus</name>
    <dbReference type="NCBI Taxonomy" id="484498"/>
    <lineage>
        <taxon>Bacteria</taxon>
        <taxon>Pseudomonadati</taxon>
        <taxon>Pseudomonadota</taxon>
        <taxon>Gammaproteobacteria</taxon>
        <taxon>Oceanospirillales</taxon>
        <taxon>Oceanospirillaceae</taxon>
        <taxon>Thalassolituus</taxon>
    </lineage>
</organism>
<dbReference type="RefSeq" id="WP_076514087.1">
    <property type="nucleotide sequence ID" value="NZ_FTOH01000001.1"/>
</dbReference>
<dbReference type="InterPro" id="IPR014710">
    <property type="entry name" value="RmlC-like_jellyroll"/>
</dbReference>
<dbReference type="GO" id="GO:0008773">
    <property type="term" value="F:[protein-PII] uridylyltransferase activity"/>
    <property type="evidence" value="ECO:0007669"/>
    <property type="project" value="InterPro"/>
</dbReference>
<dbReference type="Proteomes" id="UP000185639">
    <property type="component" value="Unassembled WGS sequence"/>
</dbReference>
<dbReference type="SUPFAM" id="SSF54631">
    <property type="entry name" value="CBS-domain pair"/>
    <property type="match status" value="1"/>
</dbReference>
<sequence length="598" mass="67389">MSLQINLDQPPFSFLGEKELAWLKSRLDLVFFPAGEVILDVGQASPGIYILYKGVVEETGSDGQVFTQYGTEDMFDVRAVLESSCKHRFTAIEETLCYLLKAKDFIQLLNSSDDFSVYFRTDLGTQQSLVEQRGGEVSEFILAQVDSDTMRTPVYVTGQTTLVRTAGMMRDEKHDALLVRDGDRRGIVTGSDLLHAVLNDSLPKDTRVADVACFDLVTVEEGEYLFNALLKMTQHQIERVVVTRNQEIVGVLELMDMLSTFSTHSHIVAMRIEQARSLEDLIVAAGRLENLIANLSGQGVKVMAIMSLITTLNRRLIRKAFELLVPEKLNSQVCLLVLGSEGRGEQILKTDQDNAIIIRDDHVKDALMPSLQKLHQVLLDFGYPRCPGGVMFINDAWIHTAGDWRARVGKWLNNSSPEAMMNMAILMDAEPVAGNKELFDEVRSAWHQESLRSSIASSWFARPALQFETPLTLLGNIREDHGAIDIKKGGIFPLVHGVRALAFEHGLYETNTFDRIDRLSEQEVLSPDVAQGLKDSLVLFLRIRLRHQLEKAEKNPGLTQQLKVSELRSVDRSLLRHGLHRVKKFKQWLISHYHLENL</sequence>
<dbReference type="GO" id="GO:0016020">
    <property type="term" value="C:membrane"/>
    <property type="evidence" value="ECO:0007669"/>
    <property type="project" value="InterPro"/>
</dbReference>